<evidence type="ECO:0000256" key="10">
    <source>
        <dbReference type="SAM" id="Phobius"/>
    </source>
</evidence>
<dbReference type="PANTHER" id="PTHR43394">
    <property type="entry name" value="ATP-DEPENDENT PERMEASE MDL1, MITOCHONDRIAL"/>
    <property type="match status" value="1"/>
</dbReference>
<sequence>MTPDSKVKMGSVDVEETKGHVDAKEEQPLDTSKEVKVAFWKLFRFATVFDCVLMAIGTFCAIVAGTGIPVSTIVYGDLVDVFGDNVTTDPEYIKSQINQGALYFVYIAIGVLATTYGSMGTWIWAGERQTRFIREKYLAAVLRQDIPWFDTLGAGEVTTRITSDTHLIRDGITEKIPQTIFYVSTFVSAFVVAFTKNWRLTLVFCCILPLMVITVGVLNYFSTKFTTRTLDSYSTAGTLAEEVFSSIRTAVAFGQQKKLAHMYSVSIAAAKKEAMKKTVITGAGVAFSLSIVFAGYALAFWYGGKLIIQGELKLGGVITVLFAILSGAFSLGNVGPNLQAFSMALGAAHKLYEVINRVPAIDSYSTEGIKPSEKPRGLIELSHVSFHYPARPDICVLQDISFSVEPGKTVALVGSSGSGKSTIIQLLERFYNPVQGEILLDGIPISNYNICWLRRQIGLVSQEPTLFKCTIAENVAHGLVGTPFENYGEKEKMELIIEACKMANAHNFITALPDQYNTMVGERGFLLSGGQKQRVAIARAIIKNPSILLLDEATSALDTQSEVVVQEALERASAGRTTIVIAHRLSTIYNADNIIVMDKGNVVEVGTHNSLIEARGVYCKLVELQNVSEEEKVENADKVVDELTEIARFATRESSSSTITKLDIETGDGQAYSFWYVIYRVFRINAPEIPLMLGGLLGAIMAGAVNPIFAFAISKIMNDILTRENMDSNQLSEQINFWALMIVIIAVINLFAQMAQISFFGLSSEKLTERIRNLTFSNILHQEIGWFDRDENNVGALVSALSTDATHVQGLSGSTLGIILQVLATFFVGLVIALIYGWKLTLVVMVSYPLLIGAGIVEMKLMINYQDDTKLIYEQSAQLACEATGSIRTVASLTREQDISNIYHSELEKPIKACKKNAIVMSISFAASQAVILLVDALAFWYGGKLFANREYTAEQFFIVYMAVVISAQGAGMAFAFIPSLGKAKSAAASILSMIDRKSLVDTRKKEKDTVGEIEGYVRLKDVHFSYPTRPGISVLKGLSLKVKPGQFIALVGPSGCGKSTIVGLIERFYDVSSGSIQIDGKEIRHMNINSIRRNIALVGQDVALYDMTVGENIAFGLVNQIASQTEIEEAAKNANIHDFIESLPQGYNTPLGNKGSQLSGGQRQRIAIARALIRDPKILLLDEATSALDAESESVVQAALDNATKGRTTIAVSHRLSTIQKADIIYVVNNGVIAERGTHTELMLSKGQYYCLVKKQNVVSP</sequence>
<evidence type="ECO:0000256" key="2">
    <source>
        <dbReference type="ARBA" id="ARBA00007577"/>
    </source>
</evidence>
<dbReference type="InterPro" id="IPR011527">
    <property type="entry name" value="ABC1_TM_dom"/>
</dbReference>
<feature type="transmembrane region" description="Helical" evidence="10">
    <location>
        <begin position="918"/>
        <end position="942"/>
    </location>
</feature>
<feature type="transmembrane region" description="Helical" evidence="10">
    <location>
        <begin position="957"/>
        <end position="978"/>
    </location>
</feature>
<dbReference type="PROSITE" id="PS50929">
    <property type="entry name" value="ABC_TM1F"/>
    <property type="match status" value="2"/>
</dbReference>
<feature type="transmembrane region" description="Helical" evidence="10">
    <location>
        <begin position="842"/>
        <end position="863"/>
    </location>
</feature>
<gene>
    <name evidence="13" type="ORF">K7432_005722</name>
</gene>
<feature type="domain" description="ABC transmembrane type-1" evidence="12">
    <location>
        <begin position="693"/>
        <end position="983"/>
    </location>
</feature>
<dbReference type="PROSITE" id="PS00211">
    <property type="entry name" value="ABC_TRANSPORTER_1"/>
    <property type="match status" value="2"/>
</dbReference>
<evidence type="ECO:0000259" key="12">
    <source>
        <dbReference type="PROSITE" id="PS50929"/>
    </source>
</evidence>
<reference evidence="13 14" key="1">
    <citation type="submission" date="2023-04" db="EMBL/GenBank/DDBJ databases">
        <title>Genome of Basidiobolus ranarum AG-B5.</title>
        <authorList>
            <person name="Stajich J.E."/>
            <person name="Carter-House D."/>
            <person name="Gryganskyi A."/>
        </authorList>
    </citation>
    <scope>NUCLEOTIDE SEQUENCE [LARGE SCALE GENOMIC DNA]</scope>
    <source>
        <strain evidence="13 14">AG-B5</strain>
    </source>
</reference>
<dbReference type="InterPro" id="IPR003439">
    <property type="entry name" value="ABC_transporter-like_ATP-bd"/>
</dbReference>
<evidence type="ECO:0000313" key="13">
    <source>
        <dbReference type="EMBL" id="KAK9765721.1"/>
    </source>
</evidence>
<dbReference type="EMBL" id="JASJQH010000233">
    <property type="protein sequence ID" value="KAK9765721.1"/>
    <property type="molecule type" value="Genomic_DNA"/>
</dbReference>
<dbReference type="InterPro" id="IPR017871">
    <property type="entry name" value="ABC_transporter-like_CS"/>
</dbReference>
<feature type="domain" description="ABC transmembrane type-1" evidence="12">
    <location>
        <begin position="55"/>
        <end position="343"/>
    </location>
</feature>
<feature type="domain" description="ABC transporter" evidence="11">
    <location>
        <begin position="379"/>
        <end position="624"/>
    </location>
</feature>
<evidence type="ECO:0000259" key="11">
    <source>
        <dbReference type="PROSITE" id="PS50893"/>
    </source>
</evidence>
<keyword evidence="5" id="KW-0067">ATP-binding</keyword>
<comment type="similarity">
    <text evidence="2">Belongs to the ABC transporter superfamily. ABCB family. Multidrug resistance exporter (TC 3.A.1.201) subfamily.</text>
</comment>
<feature type="transmembrane region" description="Helical" evidence="10">
    <location>
        <begin position="816"/>
        <end position="836"/>
    </location>
</feature>
<feature type="transmembrane region" description="Helical" evidence="10">
    <location>
        <begin position="103"/>
        <end position="125"/>
    </location>
</feature>
<dbReference type="InterPro" id="IPR027417">
    <property type="entry name" value="P-loop_NTPase"/>
</dbReference>
<feature type="coiled-coil region" evidence="8">
    <location>
        <begin position="626"/>
        <end position="653"/>
    </location>
</feature>
<dbReference type="PROSITE" id="PS50893">
    <property type="entry name" value="ABC_TRANSPORTER_2"/>
    <property type="match status" value="2"/>
</dbReference>
<keyword evidence="14" id="KW-1185">Reference proteome</keyword>
<dbReference type="CDD" id="cd03249">
    <property type="entry name" value="ABC_MTABC3_MDL1_MDL2"/>
    <property type="match status" value="2"/>
</dbReference>
<comment type="subcellular location">
    <subcellularLocation>
        <location evidence="1">Membrane</location>
        <topology evidence="1">Multi-pass membrane protein</topology>
    </subcellularLocation>
</comment>
<dbReference type="Proteomes" id="UP001479436">
    <property type="component" value="Unassembled WGS sequence"/>
</dbReference>
<feature type="transmembrane region" description="Helical" evidence="10">
    <location>
        <begin position="314"/>
        <end position="334"/>
    </location>
</feature>
<dbReference type="SUPFAM" id="SSF52540">
    <property type="entry name" value="P-loop containing nucleoside triphosphate hydrolases"/>
    <property type="match status" value="2"/>
</dbReference>
<proteinExistence type="inferred from homology"/>
<feature type="transmembrane region" description="Helical" evidence="10">
    <location>
        <begin position="42"/>
        <end position="68"/>
    </location>
</feature>
<dbReference type="CDD" id="cd18578">
    <property type="entry name" value="ABC_6TM_Pgp_ABCB1_D2_like"/>
    <property type="match status" value="1"/>
</dbReference>
<dbReference type="SUPFAM" id="SSF90123">
    <property type="entry name" value="ABC transporter transmembrane region"/>
    <property type="match status" value="2"/>
</dbReference>
<comment type="caution">
    <text evidence="13">The sequence shown here is derived from an EMBL/GenBank/DDBJ whole genome shotgun (WGS) entry which is preliminary data.</text>
</comment>
<feature type="compositionally biased region" description="Basic and acidic residues" evidence="9">
    <location>
        <begin position="15"/>
        <end position="26"/>
    </location>
</feature>
<evidence type="ECO:0000256" key="9">
    <source>
        <dbReference type="SAM" id="MobiDB-lite"/>
    </source>
</evidence>
<feature type="region of interest" description="Disordered" evidence="9">
    <location>
        <begin position="1"/>
        <end position="26"/>
    </location>
</feature>
<feature type="domain" description="ABC transporter" evidence="11">
    <location>
        <begin position="1018"/>
        <end position="1256"/>
    </location>
</feature>
<keyword evidence="3 10" id="KW-0812">Transmembrane</keyword>
<feature type="transmembrane region" description="Helical" evidence="10">
    <location>
        <begin position="737"/>
        <end position="762"/>
    </location>
</feature>
<evidence type="ECO:0000256" key="7">
    <source>
        <dbReference type="ARBA" id="ARBA00023136"/>
    </source>
</evidence>
<feature type="transmembrane region" description="Helical" evidence="10">
    <location>
        <begin position="689"/>
        <end position="717"/>
    </location>
</feature>
<dbReference type="InterPro" id="IPR039421">
    <property type="entry name" value="Type_1_exporter"/>
</dbReference>
<dbReference type="Pfam" id="PF00005">
    <property type="entry name" value="ABC_tran"/>
    <property type="match status" value="2"/>
</dbReference>
<evidence type="ECO:0000256" key="3">
    <source>
        <dbReference type="ARBA" id="ARBA00022692"/>
    </source>
</evidence>
<feature type="transmembrane region" description="Helical" evidence="10">
    <location>
        <begin position="201"/>
        <end position="221"/>
    </location>
</feature>
<keyword evidence="7 10" id="KW-0472">Membrane</keyword>
<keyword evidence="4" id="KW-0547">Nucleotide-binding</keyword>
<dbReference type="InterPro" id="IPR036640">
    <property type="entry name" value="ABC1_TM_sf"/>
</dbReference>
<evidence type="ECO:0000256" key="1">
    <source>
        <dbReference type="ARBA" id="ARBA00004141"/>
    </source>
</evidence>
<evidence type="ECO:0000256" key="8">
    <source>
        <dbReference type="SAM" id="Coils"/>
    </source>
</evidence>
<dbReference type="PANTHER" id="PTHR43394:SF27">
    <property type="entry name" value="ATP-DEPENDENT TRANSLOCASE ABCB1-LIKE"/>
    <property type="match status" value="1"/>
</dbReference>
<protein>
    <submittedName>
        <fullName evidence="13">Uncharacterized protein</fullName>
    </submittedName>
</protein>
<evidence type="ECO:0000256" key="4">
    <source>
        <dbReference type="ARBA" id="ARBA00022741"/>
    </source>
</evidence>
<feature type="transmembrane region" description="Helical" evidence="10">
    <location>
        <begin position="279"/>
        <end position="302"/>
    </location>
</feature>
<evidence type="ECO:0000256" key="6">
    <source>
        <dbReference type="ARBA" id="ARBA00022989"/>
    </source>
</evidence>
<evidence type="ECO:0000313" key="14">
    <source>
        <dbReference type="Proteomes" id="UP001479436"/>
    </source>
</evidence>
<dbReference type="Gene3D" id="1.20.1560.10">
    <property type="entry name" value="ABC transporter type 1, transmembrane domain"/>
    <property type="match status" value="1"/>
</dbReference>
<keyword evidence="6 10" id="KW-1133">Transmembrane helix</keyword>
<keyword evidence="8" id="KW-0175">Coiled coil</keyword>
<dbReference type="InterPro" id="IPR003593">
    <property type="entry name" value="AAA+_ATPase"/>
</dbReference>
<evidence type="ECO:0000256" key="5">
    <source>
        <dbReference type="ARBA" id="ARBA00022840"/>
    </source>
</evidence>
<dbReference type="SMART" id="SM00382">
    <property type="entry name" value="AAA"/>
    <property type="match status" value="2"/>
</dbReference>
<organism evidence="13 14">
    <name type="scientific">Basidiobolus ranarum</name>
    <dbReference type="NCBI Taxonomy" id="34480"/>
    <lineage>
        <taxon>Eukaryota</taxon>
        <taxon>Fungi</taxon>
        <taxon>Fungi incertae sedis</taxon>
        <taxon>Zoopagomycota</taxon>
        <taxon>Entomophthoromycotina</taxon>
        <taxon>Basidiobolomycetes</taxon>
        <taxon>Basidiobolales</taxon>
        <taxon>Basidiobolaceae</taxon>
        <taxon>Basidiobolus</taxon>
    </lineage>
</organism>
<dbReference type="Gene3D" id="3.40.50.300">
    <property type="entry name" value="P-loop containing nucleotide triphosphate hydrolases"/>
    <property type="match status" value="2"/>
</dbReference>
<accession>A0ABR2WW50</accession>
<name>A0ABR2WW50_9FUNG</name>
<dbReference type="Pfam" id="PF00664">
    <property type="entry name" value="ABC_membrane"/>
    <property type="match status" value="2"/>
</dbReference>
<dbReference type="CDD" id="cd18577">
    <property type="entry name" value="ABC_6TM_Pgp_ABCB1_D1_like"/>
    <property type="match status" value="1"/>
</dbReference>